<dbReference type="RefSeq" id="WP_012805824.1">
    <property type="nucleotide sequence ID" value="NC_013174.1"/>
</dbReference>
<keyword evidence="1" id="KW-0812">Transmembrane</keyword>
<dbReference type="OrthoDB" id="5195971at2"/>
<dbReference type="EMBL" id="CP001706">
    <property type="protein sequence ID" value="ACV07719.1"/>
    <property type="molecule type" value="Genomic_DNA"/>
</dbReference>
<dbReference type="KEGG" id="jde:Jden_0040"/>
<dbReference type="eggNOG" id="ENOG50336N6">
    <property type="taxonomic scope" value="Bacteria"/>
</dbReference>
<accession>C7R541</accession>
<evidence type="ECO:0000256" key="1">
    <source>
        <dbReference type="SAM" id="Phobius"/>
    </source>
</evidence>
<protein>
    <submittedName>
        <fullName evidence="2">Uncharacterized protein</fullName>
    </submittedName>
</protein>
<gene>
    <name evidence="2" type="ordered locus">Jden_0040</name>
</gene>
<dbReference type="HOGENOM" id="CLU_163211_0_0_11"/>
<reference evidence="2 3" key="1">
    <citation type="journal article" date="2009" name="Stand. Genomic Sci.">
        <title>Complete genome sequence of Jonesia denitrificans type strain (Prevot 55134).</title>
        <authorList>
            <person name="Pukall R."/>
            <person name="Gehrich-Schroter G."/>
            <person name="Lapidus A."/>
            <person name="Nolan M."/>
            <person name="Glavina Del Rio T."/>
            <person name="Lucas S."/>
            <person name="Chen F."/>
            <person name="Tice H."/>
            <person name="Pitluck S."/>
            <person name="Cheng J.F."/>
            <person name="Copeland A."/>
            <person name="Saunders E."/>
            <person name="Brettin T."/>
            <person name="Detter J.C."/>
            <person name="Bruce D."/>
            <person name="Goodwin L."/>
            <person name="Pati A."/>
            <person name="Ivanova N."/>
            <person name="Mavromatis K."/>
            <person name="Ovchinnikova G."/>
            <person name="Chen A."/>
            <person name="Palaniappan K."/>
            <person name="Land M."/>
            <person name="Hauser L."/>
            <person name="Chang Y.J."/>
            <person name="Jeffries C.D."/>
            <person name="Chain P."/>
            <person name="Goker M."/>
            <person name="Bristow J."/>
            <person name="Eisen J.A."/>
            <person name="Markowitz V."/>
            <person name="Hugenholtz P."/>
            <person name="Kyrpides N.C."/>
            <person name="Klenk H.P."/>
            <person name="Han C."/>
        </authorList>
    </citation>
    <scope>NUCLEOTIDE SEQUENCE [LARGE SCALE GENOMIC DNA]</scope>
    <source>
        <strain evidence="3">ATCC 14870 / DSM 20603 / BCRC 15368 / CIP 55.134 / JCM 11481 / NBRC 15587 / NCTC 10816 / Prevot 55134</strain>
    </source>
</reference>
<sequence length="127" mass="13139">MAEDAPSSTRKIIVIVVGVVIAVAVALGGMGVVTGVLLRGETSAHPPCDQLPAVTEVEDALAAHPSLVQELEDLGDNVQVTVGEPCGTSTDQALVQVTYAEKSERDAIDSTLGQREGFGVPVYVVKN</sequence>
<name>C7R541_JONDD</name>
<evidence type="ECO:0000313" key="2">
    <source>
        <dbReference type="EMBL" id="ACV07719.1"/>
    </source>
</evidence>
<keyword evidence="1" id="KW-1133">Transmembrane helix</keyword>
<keyword evidence="3" id="KW-1185">Reference proteome</keyword>
<feature type="transmembrane region" description="Helical" evidence="1">
    <location>
        <begin position="12"/>
        <end position="38"/>
    </location>
</feature>
<keyword evidence="1" id="KW-0472">Membrane</keyword>
<evidence type="ECO:0000313" key="3">
    <source>
        <dbReference type="Proteomes" id="UP000000628"/>
    </source>
</evidence>
<organism evidence="2 3">
    <name type="scientific">Jonesia denitrificans (strain ATCC 14870 / DSM 20603 / BCRC 15368 / CIP 55.134 / JCM 11481 / NBRC 15587 / NCTC 10816 / Prevot 55134)</name>
    <name type="common">Listeria denitrificans</name>
    <dbReference type="NCBI Taxonomy" id="471856"/>
    <lineage>
        <taxon>Bacteria</taxon>
        <taxon>Bacillati</taxon>
        <taxon>Actinomycetota</taxon>
        <taxon>Actinomycetes</taxon>
        <taxon>Micrococcales</taxon>
        <taxon>Jonesiaceae</taxon>
        <taxon>Jonesia</taxon>
    </lineage>
</organism>
<proteinExistence type="predicted"/>
<dbReference type="AlphaFoldDB" id="C7R541"/>
<dbReference type="Proteomes" id="UP000000628">
    <property type="component" value="Chromosome"/>
</dbReference>